<dbReference type="RefSeq" id="WP_007162830.1">
    <property type="nucleotide sequence ID" value="NZ_DAMALT010000024.1"/>
</dbReference>
<evidence type="ECO:0000256" key="1">
    <source>
        <dbReference type="ARBA" id="ARBA00001968"/>
    </source>
</evidence>
<dbReference type="PANTHER" id="PTHR33254">
    <property type="entry name" value="4-HYDROXY-4-METHYL-2-OXOGLUTARATE ALDOLASE 3-RELATED"/>
    <property type="match status" value="1"/>
</dbReference>
<gene>
    <name evidence="8" type="ORF">A4V15_19335</name>
    <name evidence="9" type="ORF">SAMN05216279_12711</name>
</gene>
<evidence type="ECO:0000313" key="10">
    <source>
        <dbReference type="Proteomes" id="UP000078356"/>
    </source>
</evidence>
<dbReference type="OrthoDB" id="8717144at2"/>
<comment type="caution">
    <text evidence="8">The sequence shown here is derived from an EMBL/GenBank/DDBJ whole genome shotgun (WGS) entry which is preliminary data.</text>
</comment>
<evidence type="ECO:0000256" key="7">
    <source>
        <dbReference type="PIRSR" id="PIRSR605493-1"/>
    </source>
</evidence>
<dbReference type="SUPFAM" id="SSF89562">
    <property type="entry name" value="RraA-like"/>
    <property type="match status" value="1"/>
</dbReference>
<evidence type="ECO:0000313" key="8">
    <source>
        <dbReference type="EMBL" id="OAN28904.1"/>
    </source>
</evidence>
<dbReference type="GO" id="GO:0032259">
    <property type="term" value="P:methylation"/>
    <property type="evidence" value="ECO:0007669"/>
    <property type="project" value="UniProtKB-KW"/>
</dbReference>
<dbReference type="InterPro" id="IPR005493">
    <property type="entry name" value="RraA/RraA-like"/>
</dbReference>
<evidence type="ECO:0000256" key="3">
    <source>
        <dbReference type="ARBA" id="ARBA00022723"/>
    </source>
</evidence>
<keyword evidence="8" id="KW-0808">Transferase</keyword>
<keyword evidence="8" id="KW-0489">Methyltransferase</keyword>
<keyword evidence="4" id="KW-0456">Lyase</keyword>
<accession>A0A178LG76</accession>
<evidence type="ECO:0000256" key="4">
    <source>
        <dbReference type="ARBA" id="ARBA00023239"/>
    </source>
</evidence>
<keyword evidence="7" id="KW-0460">Magnesium</keyword>
<dbReference type="AlphaFoldDB" id="A0A178LG76"/>
<comment type="cofactor">
    <cofactor evidence="1">
        <name>a divalent metal cation</name>
        <dbReference type="ChEBI" id="CHEBI:60240"/>
    </cofactor>
</comment>
<reference evidence="8 10" key="1">
    <citation type="submission" date="2016-04" db="EMBL/GenBank/DDBJ databases">
        <title>Draft Genome Sequences of Staphylococcus capitis Strain H36, S. capitis Strain H65, S. cohnii Strain H62, S. hominis Strain H69, Mycobacterium iranicum Strain H39, Plantibacter sp. Strain H53, Pseudomonas oryzihabitans Strain H72, and Microbacterium sp. Strain H83, isolated from residential settings.</title>
        <authorList>
            <person name="Lymperopoulou D."/>
            <person name="Adams R.I."/>
            <person name="Lindow S."/>
            <person name="Coil D.A."/>
            <person name="Jospin G."/>
            <person name="Eisen J.A."/>
        </authorList>
    </citation>
    <scope>NUCLEOTIDE SEQUENCE [LARGE SCALE GENOMIC DNA]</scope>
    <source>
        <strain evidence="8 10">H72</strain>
    </source>
</reference>
<feature type="binding site" evidence="7">
    <location>
        <position position="108"/>
    </location>
    <ligand>
        <name>Mg(2+)</name>
        <dbReference type="ChEBI" id="CHEBI:18420"/>
    </ligand>
</feature>
<evidence type="ECO:0000256" key="5">
    <source>
        <dbReference type="ARBA" id="ARBA00029596"/>
    </source>
</evidence>
<dbReference type="EMBL" id="LWCR01000018">
    <property type="protein sequence ID" value="OAN28904.1"/>
    <property type="molecule type" value="Genomic_DNA"/>
</dbReference>
<dbReference type="GO" id="GO:0046872">
    <property type="term" value="F:metal ion binding"/>
    <property type="evidence" value="ECO:0007669"/>
    <property type="project" value="UniProtKB-KW"/>
</dbReference>
<evidence type="ECO:0000313" key="11">
    <source>
        <dbReference type="Proteomes" id="UP000183046"/>
    </source>
</evidence>
<organism evidence="8 10">
    <name type="scientific">Pseudomonas oryzihabitans</name>
    <dbReference type="NCBI Taxonomy" id="47885"/>
    <lineage>
        <taxon>Bacteria</taxon>
        <taxon>Pseudomonadati</taxon>
        <taxon>Pseudomonadota</taxon>
        <taxon>Gammaproteobacteria</taxon>
        <taxon>Pseudomonadales</taxon>
        <taxon>Pseudomonadaceae</taxon>
        <taxon>Pseudomonas</taxon>
    </lineage>
</organism>
<dbReference type="CDD" id="cd16841">
    <property type="entry name" value="RraA_family"/>
    <property type="match status" value="1"/>
</dbReference>
<dbReference type="GO" id="GO:0008168">
    <property type="term" value="F:methyltransferase activity"/>
    <property type="evidence" value="ECO:0007669"/>
    <property type="project" value="UniProtKB-KW"/>
</dbReference>
<dbReference type="Proteomes" id="UP000078356">
    <property type="component" value="Unassembled WGS sequence"/>
</dbReference>
<protein>
    <recommendedName>
        <fullName evidence="2">Putative 4-hydroxy-4-methyl-2-oxoglutarate aldolase</fullName>
    </recommendedName>
    <alternativeName>
        <fullName evidence="5">Regulator of ribonuclease activity homolog</fullName>
    </alternativeName>
    <alternativeName>
        <fullName evidence="6">RraA-like protein</fullName>
    </alternativeName>
</protein>
<sequence>MSDVAALLADLAQVSFPTLGHVLEEGFADPLLRQQTPGRRLLGRAATLQLADHDACAVNHALLRLQPGEVLVIATGGDRRHACIGLVTASAALVAGAHGLVVDGLVTDSRELVDLGLPVFAYGTSLCTTKLRDLGTSRFGVEIHCAGVKVRPGDLVLGDDNGVLFLSPSADLAATVIAALATDAAEPQLLQRLRDGNPLAEVLAITCSTVDTSH</sequence>
<dbReference type="Proteomes" id="UP000183046">
    <property type="component" value="Unassembled WGS sequence"/>
</dbReference>
<dbReference type="PANTHER" id="PTHR33254:SF4">
    <property type="entry name" value="4-HYDROXY-4-METHYL-2-OXOGLUTARATE ALDOLASE 3-RELATED"/>
    <property type="match status" value="1"/>
</dbReference>
<reference evidence="9" key="2">
    <citation type="submission" date="2016-10" db="EMBL/GenBank/DDBJ databases">
        <authorList>
            <person name="Varghese N."/>
            <person name="Submissions S."/>
        </authorList>
    </citation>
    <scope>NUCLEOTIDE SEQUENCE</scope>
    <source>
        <strain evidence="9">DSM 15758</strain>
    </source>
</reference>
<name>A0A178LG76_9PSED</name>
<proteinExistence type="predicted"/>
<dbReference type="Pfam" id="PF03737">
    <property type="entry name" value="RraA-like"/>
    <property type="match status" value="1"/>
</dbReference>
<dbReference type="GO" id="GO:0016829">
    <property type="term" value="F:lyase activity"/>
    <property type="evidence" value="ECO:0007669"/>
    <property type="project" value="UniProtKB-KW"/>
</dbReference>
<comment type="cofactor">
    <cofactor evidence="7">
        <name>Mg(2+)</name>
        <dbReference type="ChEBI" id="CHEBI:18420"/>
    </cofactor>
</comment>
<dbReference type="InterPro" id="IPR036704">
    <property type="entry name" value="RraA/RraA-like_sf"/>
</dbReference>
<dbReference type="Gene3D" id="3.50.30.40">
    <property type="entry name" value="Ribonuclease E inhibitor RraA/RraA-like"/>
    <property type="match status" value="1"/>
</dbReference>
<dbReference type="EMBL" id="FMWB01000027">
    <property type="protein sequence ID" value="SCZ48541.1"/>
    <property type="molecule type" value="Genomic_DNA"/>
</dbReference>
<evidence type="ECO:0000313" key="9">
    <source>
        <dbReference type="EMBL" id="SCZ48541.1"/>
    </source>
</evidence>
<dbReference type="eggNOG" id="COG0684">
    <property type="taxonomic scope" value="Bacteria"/>
</dbReference>
<evidence type="ECO:0000256" key="2">
    <source>
        <dbReference type="ARBA" id="ARBA00016549"/>
    </source>
</evidence>
<keyword evidence="3 7" id="KW-0479">Metal-binding</keyword>
<reference evidence="11" key="3">
    <citation type="submission" date="2016-10" db="EMBL/GenBank/DDBJ databases">
        <authorList>
            <person name="de Groot N.N."/>
        </authorList>
    </citation>
    <scope>NUCLEOTIDE SEQUENCE [LARGE SCALE GENOMIC DNA]</scope>
    <source>
        <strain evidence="11">DSM 15758</strain>
    </source>
</reference>
<evidence type="ECO:0000256" key="6">
    <source>
        <dbReference type="ARBA" id="ARBA00030169"/>
    </source>
</evidence>
<accession>A0A1G5PH75</accession>